<feature type="compositionally biased region" description="Polar residues" evidence="1">
    <location>
        <begin position="892"/>
        <end position="915"/>
    </location>
</feature>
<keyword evidence="4" id="KW-1185">Reference proteome</keyword>
<dbReference type="HOGENOM" id="CLU_300154_0_0_1"/>
<feature type="transmembrane region" description="Helical" evidence="2">
    <location>
        <begin position="1007"/>
        <end position="1028"/>
    </location>
</feature>
<sequence>MSWKLAELRWRQDVGLNESCRERNGRSGQDNHLESEKSKVMERTKRGRSYTAPWCRAVLGKSLAEDSVNNRIRPDPRPLPLSTGLSDSSTTPLLRSDQDTIGSLTGHNHPLSVVERDTPQSDPSLNHCIPLSPHTSFRRQISLCPEIYQSEWACSPLDGNQHSPKSSTSPVQTGESSISDQTRQELTSLSQPSLTDFKTDPDLPGQFDFEFVHPPSFGLQLCRPAQVVGHKAEEKGSYFEHRSVWRRSQSFSPSAQRVSLESTHHSDSALLQNFAMDDPASHSSPEPRTTRPLYPDLPSAYAQIQGRRTASLQPVSSSRSATRFPLSSSSSSSEDEDYEHLPFENDAIELKNLPYRKVHSAQGILREAVYHQASSAVLETTVDNGDPDLDCRRGSTTLDDIVSQYADANLTGYQTHNIRIDDGAYVEPEPLNCVTDSKSADDAACFGTPKTRQGHVVSGNQLHEPYQHRAENQLPRNHEGFGAIDDDDEEWVTVPETSRSGFLTPSKLRFRLAKRGTADTSDTTFTGRGSPASPWDPLSSAKQSERRPQQQYKGPLNSKRHHHSPSQKPCRETALGCKQPLHKESSTLKTGGQVADADERVCRLDSAVAPAVKAQHHSQPKLRPLNQVSSTHLTPLSHSTRSATLSSSRRVQSALQSSSLLPRIPDDTLVSSFLSPKTMTFSNGTPRATAENTLTIPSIYDDSLNSIASAMENPHFTDGTRQSLITPANNRNFVGEQVEGDKTESAAICDIFASSSDHGFVQRHNIEGTYIASGDAEALAARHYNEGGYRFNDADISRFLRDSRLLRQRLDDRHKHENNNAIFRQQRVLVTESSLANVSSDSTMLNRLLHARTSSSSHYSTIDDPARITGQVTHKFKQFLSSSGTGTGTGTADSANSEYSSLGSVHTSTNSTSLQEPDENFDTCDAIIYCHRCPSFPLSPEMLGVVSLENLGRVPFERLQLSHDGKWLEKGWCFLHERMEYSHAVLAGNEAAISEDLRSVQRKAGRLLLVLGAATFLVGGWTLIQSIGEGGPLATSAMADLTRVLAGGEEGVVCCVHPRDAAMAQAIEKAAVSVVVLVVVGVLAVLSWAAATI</sequence>
<feature type="compositionally biased region" description="Polar residues" evidence="1">
    <location>
        <begin position="158"/>
        <end position="196"/>
    </location>
</feature>
<feature type="region of interest" description="Disordered" evidence="1">
    <location>
        <begin position="158"/>
        <end position="200"/>
    </location>
</feature>
<evidence type="ECO:0000256" key="1">
    <source>
        <dbReference type="SAM" id="MobiDB-lite"/>
    </source>
</evidence>
<dbReference type="VEuPathDB" id="FungiDB:Z517_04671"/>
<proteinExistence type="predicted"/>
<name>A0A0D2GSV0_9EURO</name>
<dbReference type="RefSeq" id="XP_013285453.1">
    <property type="nucleotide sequence ID" value="XM_013429999.1"/>
</dbReference>
<dbReference type="OrthoDB" id="4152618at2759"/>
<feature type="compositionally biased region" description="Polar residues" evidence="1">
    <location>
        <begin position="83"/>
        <end position="106"/>
    </location>
</feature>
<keyword evidence="2" id="KW-1133">Transmembrane helix</keyword>
<feature type="region of interest" description="Disordered" evidence="1">
    <location>
        <begin position="68"/>
        <end position="127"/>
    </location>
</feature>
<evidence type="ECO:0000313" key="4">
    <source>
        <dbReference type="Proteomes" id="UP000053029"/>
    </source>
</evidence>
<protein>
    <submittedName>
        <fullName evidence="3">Uncharacterized protein</fullName>
    </submittedName>
</protein>
<dbReference type="GeneID" id="25304161"/>
<dbReference type="EMBL" id="KN846971">
    <property type="protein sequence ID" value="KIW81645.1"/>
    <property type="molecule type" value="Genomic_DNA"/>
</dbReference>
<feature type="compositionally biased region" description="Polar residues" evidence="1">
    <location>
        <begin position="306"/>
        <end position="315"/>
    </location>
</feature>
<feature type="compositionally biased region" description="Low complexity" evidence="1">
    <location>
        <begin position="629"/>
        <end position="650"/>
    </location>
</feature>
<feature type="region of interest" description="Disordered" evidence="1">
    <location>
        <begin position="20"/>
        <end position="45"/>
    </location>
</feature>
<feature type="region of interest" description="Disordered" evidence="1">
    <location>
        <begin position="612"/>
        <end position="650"/>
    </location>
</feature>
<feature type="compositionally biased region" description="Basic and acidic residues" evidence="1">
    <location>
        <begin position="20"/>
        <end position="44"/>
    </location>
</feature>
<feature type="compositionally biased region" description="Polar residues" evidence="1">
    <location>
        <begin position="518"/>
        <end position="527"/>
    </location>
</feature>
<feature type="transmembrane region" description="Helical" evidence="2">
    <location>
        <begin position="1070"/>
        <end position="1091"/>
    </location>
</feature>
<accession>A0A0D2GSV0</accession>
<evidence type="ECO:0000256" key="2">
    <source>
        <dbReference type="SAM" id="Phobius"/>
    </source>
</evidence>
<feature type="region of interest" description="Disordered" evidence="1">
    <location>
        <begin position="276"/>
        <end position="338"/>
    </location>
</feature>
<dbReference type="AlphaFoldDB" id="A0A0D2GSV0"/>
<organism evidence="3 4">
    <name type="scientific">Fonsecaea pedrosoi CBS 271.37</name>
    <dbReference type="NCBI Taxonomy" id="1442368"/>
    <lineage>
        <taxon>Eukaryota</taxon>
        <taxon>Fungi</taxon>
        <taxon>Dikarya</taxon>
        <taxon>Ascomycota</taxon>
        <taxon>Pezizomycotina</taxon>
        <taxon>Eurotiomycetes</taxon>
        <taxon>Chaetothyriomycetidae</taxon>
        <taxon>Chaetothyriales</taxon>
        <taxon>Herpotrichiellaceae</taxon>
        <taxon>Fonsecaea</taxon>
    </lineage>
</organism>
<feature type="compositionally biased region" description="Low complexity" evidence="1">
    <location>
        <begin position="316"/>
        <end position="332"/>
    </location>
</feature>
<keyword evidence="2" id="KW-0472">Membrane</keyword>
<dbReference type="Proteomes" id="UP000053029">
    <property type="component" value="Unassembled WGS sequence"/>
</dbReference>
<evidence type="ECO:0000313" key="3">
    <source>
        <dbReference type="EMBL" id="KIW81645.1"/>
    </source>
</evidence>
<keyword evidence="2" id="KW-0812">Transmembrane</keyword>
<reference evidence="3 4" key="1">
    <citation type="submission" date="2015-01" db="EMBL/GenBank/DDBJ databases">
        <title>The Genome Sequence of Fonsecaea pedrosoi CBS 271.37.</title>
        <authorList>
            <consortium name="The Broad Institute Genomics Platform"/>
            <person name="Cuomo C."/>
            <person name="de Hoog S."/>
            <person name="Gorbushina A."/>
            <person name="Stielow B."/>
            <person name="Teixiera M."/>
            <person name="Abouelleil A."/>
            <person name="Chapman S.B."/>
            <person name="Priest M."/>
            <person name="Young S.K."/>
            <person name="Wortman J."/>
            <person name="Nusbaum C."/>
            <person name="Birren B."/>
        </authorList>
    </citation>
    <scope>NUCLEOTIDE SEQUENCE [LARGE SCALE GENOMIC DNA]</scope>
    <source>
        <strain evidence="3 4">CBS 271.37</strain>
    </source>
</reference>
<gene>
    <name evidence="3" type="ORF">Z517_04671</name>
</gene>
<feature type="region of interest" description="Disordered" evidence="1">
    <location>
        <begin position="514"/>
        <end position="578"/>
    </location>
</feature>
<feature type="region of interest" description="Disordered" evidence="1">
    <location>
        <begin position="883"/>
        <end position="916"/>
    </location>
</feature>